<evidence type="ECO:0000256" key="1">
    <source>
        <dbReference type="ARBA" id="ARBA00000900"/>
    </source>
</evidence>
<evidence type="ECO:0000256" key="5">
    <source>
        <dbReference type="ARBA" id="ARBA00022679"/>
    </source>
</evidence>
<keyword evidence="5" id="KW-0808">Transferase</keyword>
<comment type="catalytic activity">
    <reaction evidence="1">
        <text>S-ubiquitinyl-[E2 ubiquitin-conjugating enzyme]-L-cysteine + [acceptor protein]-L-lysine = [E2 ubiquitin-conjugating enzyme]-L-cysteine + N(6)-ubiquitinyl-[acceptor protein]-L-lysine.</text>
        <dbReference type="EC" id="2.3.2.27"/>
    </reaction>
</comment>
<evidence type="ECO:0000256" key="7">
    <source>
        <dbReference type="ARBA" id="ARBA00022786"/>
    </source>
</evidence>
<comment type="subcellular location">
    <subcellularLocation>
        <location evidence="2">Membrane</location>
        <topology evidence="2">Multi-pass membrane protein</topology>
    </subcellularLocation>
</comment>
<feature type="domain" description="E3 ubiquitin-protein ligase MARCHF6-like C-terminal" evidence="11">
    <location>
        <begin position="98"/>
        <end position="260"/>
    </location>
</feature>
<evidence type="ECO:0000256" key="6">
    <source>
        <dbReference type="ARBA" id="ARBA00022692"/>
    </source>
</evidence>
<dbReference type="Proteomes" id="UP001148786">
    <property type="component" value="Unassembled WGS sequence"/>
</dbReference>
<evidence type="ECO:0000256" key="3">
    <source>
        <dbReference type="ARBA" id="ARBA00004906"/>
    </source>
</evidence>
<dbReference type="GO" id="GO:0005789">
    <property type="term" value="C:endoplasmic reticulum membrane"/>
    <property type="evidence" value="ECO:0007669"/>
    <property type="project" value="TreeGrafter"/>
</dbReference>
<dbReference type="Pfam" id="PF23113">
    <property type="entry name" value="MARCHF6_C"/>
    <property type="match status" value="1"/>
</dbReference>
<feature type="transmembrane region" description="Helical" evidence="10">
    <location>
        <begin position="54"/>
        <end position="74"/>
    </location>
</feature>
<dbReference type="InterPro" id="IPR056521">
    <property type="entry name" value="MARCHF6-like_C"/>
</dbReference>
<dbReference type="EC" id="2.3.2.27" evidence="4"/>
<dbReference type="GO" id="GO:0061630">
    <property type="term" value="F:ubiquitin protein ligase activity"/>
    <property type="evidence" value="ECO:0007669"/>
    <property type="project" value="UniProtKB-EC"/>
</dbReference>
<keyword evidence="7" id="KW-0833">Ubl conjugation pathway</keyword>
<dbReference type="PANTHER" id="PTHR13145">
    <property type="entry name" value="SSM4 PROTEIN"/>
    <property type="match status" value="1"/>
</dbReference>
<protein>
    <recommendedName>
        <fullName evidence="4">RING-type E3 ubiquitin transferase</fullName>
        <ecNumber evidence="4">2.3.2.27</ecNumber>
    </recommendedName>
</protein>
<keyword evidence="8 10" id="KW-1133">Transmembrane helix</keyword>
<reference evidence="12" key="1">
    <citation type="submission" date="2022-07" db="EMBL/GenBank/DDBJ databases">
        <title>Genome Sequence of Agrocybe chaxingu.</title>
        <authorList>
            <person name="Buettner E."/>
        </authorList>
    </citation>
    <scope>NUCLEOTIDE SEQUENCE</scope>
    <source>
        <strain evidence="12">MP-N11</strain>
    </source>
</reference>
<dbReference type="OrthoDB" id="264354at2759"/>
<dbReference type="GO" id="GO:0036503">
    <property type="term" value="P:ERAD pathway"/>
    <property type="evidence" value="ECO:0007669"/>
    <property type="project" value="TreeGrafter"/>
</dbReference>
<evidence type="ECO:0000256" key="10">
    <source>
        <dbReference type="SAM" id="Phobius"/>
    </source>
</evidence>
<dbReference type="PANTHER" id="PTHR13145:SF0">
    <property type="entry name" value="E3 UBIQUITIN-PROTEIN LIGASE MARCHF6"/>
    <property type="match status" value="1"/>
</dbReference>
<name>A0A9W8MQE1_9AGAR</name>
<evidence type="ECO:0000256" key="9">
    <source>
        <dbReference type="ARBA" id="ARBA00023136"/>
    </source>
</evidence>
<evidence type="ECO:0000256" key="8">
    <source>
        <dbReference type="ARBA" id="ARBA00022989"/>
    </source>
</evidence>
<evidence type="ECO:0000313" key="13">
    <source>
        <dbReference type="Proteomes" id="UP001148786"/>
    </source>
</evidence>
<organism evidence="12 13">
    <name type="scientific">Agrocybe chaxingu</name>
    <dbReference type="NCBI Taxonomy" id="84603"/>
    <lineage>
        <taxon>Eukaryota</taxon>
        <taxon>Fungi</taxon>
        <taxon>Dikarya</taxon>
        <taxon>Basidiomycota</taxon>
        <taxon>Agaricomycotina</taxon>
        <taxon>Agaricomycetes</taxon>
        <taxon>Agaricomycetidae</taxon>
        <taxon>Agaricales</taxon>
        <taxon>Agaricineae</taxon>
        <taxon>Strophariaceae</taxon>
        <taxon>Agrocybe</taxon>
    </lineage>
</organism>
<evidence type="ECO:0000259" key="11">
    <source>
        <dbReference type="Pfam" id="PF23113"/>
    </source>
</evidence>
<accession>A0A9W8MQE1</accession>
<proteinExistence type="predicted"/>
<comment type="caution">
    <text evidence="12">The sequence shown here is derived from an EMBL/GenBank/DDBJ whole genome shotgun (WGS) entry which is preliminary data.</text>
</comment>
<dbReference type="EMBL" id="JANKHO010003837">
    <property type="protein sequence ID" value="KAJ3480691.1"/>
    <property type="molecule type" value="Genomic_DNA"/>
</dbReference>
<keyword evidence="13" id="KW-1185">Reference proteome</keyword>
<feature type="transmembrane region" description="Helical" evidence="10">
    <location>
        <begin position="109"/>
        <end position="133"/>
    </location>
</feature>
<gene>
    <name evidence="12" type="ORF">NLJ89_g12266</name>
</gene>
<feature type="transmembrane region" description="Helical" evidence="10">
    <location>
        <begin position="199"/>
        <end position="219"/>
    </location>
</feature>
<feature type="transmembrane region" description="Helical" evidence="10">
    <location>
        <begin position="12"/>
        <end position="34"/>
    </location>
</feature>
<evidence type="ECO:0000256" key="4">
    <source>
        <dbReference type="ARBA" id="ARBA00012483"/>
    </source>
</evidence>
<evidence type="ECO:0000256" key="2">
    <source>
        <dbReference type="ARBA" id="ARBA00004141"/>
    </source>
</evidence>
<feature type="transmembrane region" description="Helical" evidence="10">
    <location>
        <begin position="239"/>
        <end position="259"/>
    </location>
</feature>
<evidence type="ECO:0000313" key="12">
    <source>
        <dbReference type="EMBL" id="KAJ3480691.1"/>
    </source>
</evidence>
<dbReference type="AlphaFoldDB" id="A0A9W8MQE1"/>
<keyword evidence="6 10" id="KW-0812">Transmembrane</keyword>
<comment type="pathway">
    <text evidence="3">Protein modification; protein ubiquitination.</text>
</comment>
<sequence>MVVYIPPHFRWRVITFIVLLWIVGAVMVGFAVAMPIELGRSFFRLFTPKDVHDGYSLIVGFYLVWLCYLIARAVDRMDKRRQRRGIDGPRADLAVLVLKRGFLWMAKTLYMVFFLGIVIPILLAVVIDLYVVYPLRFEMDPDLVPTIRVVDSWALGLLYAKIGMHALRLQGPNRITRGLQHITALGWTHPHPVMATREVIAPLVGGFSGMILFPGVLFRALQHFFPNVVLDNRFMFMHVYPWVFILVGGARSAVQLYEIMLGQKALVRRTGRK</sequence>
<feature type="transmembrane region" description="Helical" evidence="10">
    <location>
        <begin position="153"/>
        <end position="169"/>
    </location>
</feature>
<keyword evidence="9 10" id="KW-0472">Membrane</keyword>